<organism evidence="7 8">
    <name type="scientific">Amycolatopsis cihanbeyliensis</name>
    <dbReference type="NCBI Taxonomy" id="1128664"/>
    <lineage>
        <taxon>Bacteria</taxon>
        <taxon>Bacillati</taxon>
        <taxon>Actinomycetota</taxon>
        <taxon>Actinomycetes</taxon>
        <taxon>Pseudonocardiales</taxon>
        <taxon>Pseudonocardiaceae</taxon>
        <taxon>Amycolatopsis</taxon>
    </lineage>
</organism>
<dbReference type="Gene3D" id="3.50.50.60">
    <property type="entry name" value="FAD/NAD(P)-binding domain"/>
    <property type="match status" value="1"/>
</dbReference>
<dbReference type="Pfam" id="PF05199">
    <property type="entry name" value="GMC_oxred_C"/>
    <property type="match status" value="1"/>
</dbReference>
<protein>
    <submittedName>
        <fullName evidence="7">Choline dehydrogenase</fullName>
    </submittedName>
</protein>
<gene>
    <name evidence="7" type="ORF">FB471_5923</name>
</gene>
<dbReference type="AlphaFoldDB" id="A0A542CSI2"/>
<dbReference type="RefSeq" id="WP_142002878.1">
    <property type="nucleotide sequence ID" value="NZ_VFML01000002.1"/>
</dbReference>
<evidence type="ECO:0000256" key="1">
    <source>
        <dbReference type="ARBA" id="ARBA00001974"/>
    </source>
</evidence>
<proteinExistence type="inferred from homology"/>
<dbReference type="PIRSF" id="PIRSF000137">
    <property type="entry name" value="Alcohol_oxidase"/>
    <property type="match status" value="1"/>
</dbReference>
<evidence type="ECO:0000313" key="7">
    <source>
        <dbReference type="EMBL" id="TQI93781.1"/>
    </source>
</evidence>
<dbReference type="InterPro" id="IPR007867">
    <property type="entry name" value="GMC_OxRtase_C"/>
</dbReference>
<evidence type="ECO:0000256" key="2">
    <source>
        <dbReference type="ARBA" id="ARBA00010790"/>
    </source>
</evidence>
<evidence type="ECO:0000256" key="4">
    <source>
        <dbReference type="ARBA" id="ARBA00022827"/>
    </source>
</evidence>
<feature type="binding site" evidence="5">
    <location>
        <position position="85"/>
    </location>
    <ligand>
        <name>FAD</name>
        <dbReference type="ChEBI" id="CHEBI:57692"/>
    </ligand>
</feature>
<dbReference type="PANTHER" id="PTHR11552">
    <property type="entry name" value="GLUCOSE-METHANOL-CHOLINE GMC OXIDOREDUCTASE"/>
    <property type="match status" value="1"/>
</dbReference>
<dbReference type="Gene3D" id="3.30.560.10">
    <property type="entry name" value="Glucose Oxidase, domain 3"/>
    <property type="match status" value="1"/>
</dbReference>
<dbReference type="PROSITE" id="PS00624">
    <property type="entry name" value="GMC_OXRED_2"/>
    <property type="match status" value="1"/>
</dbReference>
<evidence type="ECO:0000259" key="6">
    <source>
        <dbReference type="PROSITE" id="PS00624"/>
    </source>
</evidence>
<dbReference type="GO" id="GO:0050660">
    <property type="term" value="F:flavin adenine dinucleotide binding"/>
    <property type="evidence" value="ECO:0007669"/>
    <property type="project" value="InterPro"/>
</dbReference>
<feature type="binding site" evidence="5">
    <location>
        <position position="208"/>
    </location>
    <ligand>
        <name>FAD</name>
        <dbReference type="ChEBI" id="CHEBI:57692"/>
    </ligand>
</feature>
<evidence type="ECO:0000256" key="5">
    <source>
        <dbReference type="PIRSR" id="PIRSR000137-2"/>
    </source>
</evidence>
<dbReference type="InterPro" id="IPR036188">
    <property type="entry name" value="FAD/NAD-bd_sf"/>
</dbReference>
<dbReference type="SUPFAM" id="SSF51905">
    <property type="entry name" value="FAD/NAD(P)-binding domain"/>
    <property type="match status" value="1"/>
</dbReference>
<keyword evidence="3" id="KW-0285">Flavoprotein</keyword>
<dbReference type="Proteomes" id="UP000320876">
    <property type="component" value="Unassembled WGS sequence"/>
</dbReference>
<dbReference type="PANTHER" id="PTHR11552:SF147">
    <property type="entry name" value="CHOLINE DEHYDROGENASE, MITOCHONDRIAL"/>
    <property type="match status" value="1"/>
</dbReference>
<dbReference type="EMBL" id="VFML01000002">
    <property type="protein sequence ID" value="TQI93781.1"/>
    <property type="molecule type" value="Genomic_DNA"/>
</dbReference>
<accession>A0A542CSI2</accession>
<comment type="cofactor">
    <cofactor evidence="1 5">
        <name>FAD</name>
        <dbReference type="ChEBI" id="CHEBI:57692"/>
    </cofactor>
</comment>
<keyword evidence="4 5" id="KW-0274">FAD</keyword>
<dbReference type="Pfam" id="PF00732">
    <property type="entry name" value="GMC_oxred_N"/>
    <property type="match status" value="1"/>
</dbReference>
<evidence type="ECO:0000256" key="3">
    <source>
        <dbReference type="ARBA" id="ARBA00022630"/>
    </source>
</evidence>
<reference evidence="7 8" key="1">
    <citation type="submission" date="2019-06" db="EMBL/GenBank/DDBJ databases">
        <title>Sequencing the genomes of 1000 actinobacteria strains.</title>
        <authorList>
            <person name="Klenk H.-P."/>
        </authorList>
    </citation>
    <scope>NUCLEOTIDE SEQUENCE [LARGE SCALE GENOMIC DNA]</scope>
    <source>
        <strain evidence="7 8">DSM 45679</strain>
    </source>
</reference>
<sequence>MRSGEYHADYVVIGAGSAGCVLARRLVDSGANVLVLEAGGMDTNPAIQDPLRMHELWHSAQDWGYQTVPQRGAAGRRLHLPRGRVLGGSHALNAMIWVRGNPADYDHWAYLGNAGWAWRDVRPLFERIEAGPLELLTGFEPDPVQQAIMAAAEQVGIPFNADCNDGEQDGVGPMTLTIAGGRRCTTAGAYLAPVFGDPRLTVLTGAQVDRLVVREGRSAGVRLRHGGRALTAYAEREVILTAGAIGSPALLLRSGIGPGARLRGARVEPLVDLPGVGRNLQDHWLVPVVFSAEQEIAHTPGLPHTQTQLFWRSRPGLAVPDLQPLHFSVPLYEPWMSGPANGFSLMAGLVRPASRGELTVAGDRPRIDPRVLSAYSDVTALAAAVELCQEIGNAPALRAWGAVERYPGPATGNLPAYIRRSVLTYHHQAGTCRMGVGEDAVVDPELRVYGVDGLRIADASIMPTITTGNTNAPAVMIAEKAADLLTGAALERTGTTTAALEVP</sequence>
<evidence type="ECO:0000313" key="8">
    <source>
        <dbReference type="Proteomes" id="UP000320876"/>
    </source>
</evidence>
<feature type="binding site" evidence="5">
    <location>
        <position position="425"/>
    </location>
    <ligand>
        <name>substrate</name>
    </ligand>
</feature>
<feature type="domain" description="Glucose-methanol-choline oxidoreductase N-terminal" evidence="6">
    <location>
        <begin position="243"/>
        <end position="257"/>
    </location>
</feature>
<dbReference type="InterPro" id="IPR012132">
    <property type="entry name" value="GMC_OxRdtase"/>
</dbReference>
<comment type="caution">
    <text evidence="7">The sequence shown here is derived from an EMBL/GenBank/DDBJ whole genome shotgun (WGS) entry which is preliminary data.</text>
</comment>
<dbReference type="OrthoDB" id="9785276at2"/>
<dbReference type="PROSITE" id="PS51257">
    <property type="entry name" value="PROKAR_LIPOPROTEIN"/>
    <property type="match status" value="1"/>
</dbReference>
<dbReference type="SUPFAM" id="SSF54373">
    <property type="entry name" value="FAD-linked reductases, C-terminal domain"/>
    <property type="match status" value="1"/>
</dbReference>
<dbReference type="GO" id="GO:0016614">
    <property type="term" value="F:oxidoreductase activity, acting on CH-OH group of donors"/>
    <property type="evidence" value="ECO:0007669"/>
    <property type="project" value="InterPro"/>
</dbReference>
<keyword evidence="8" id="KW-1185">Reference proteome</keyword>
<name>A0A542CSI2_AMYCI</name>
<comment type="similarity">
    <text evidence="2">Belongs to the GMC oxidoreductase family.</text>
</comment>
<dbReference type="InterPro" id="IPR000172">
    <property type="entry name" value="GMC_OxRdtase_N"/>
</dbReference>